<dbReference type="GO" id="GO:0008270">
    <property type="term" value="F:zinc ion binding"/>
    <property type="evidence" value="ECO:0007669"/>
    <property type="project" value="UniProtKB-KW"/>
</dbReference>
<dbReference type="GO" id="GO:0006397">
    <property type="term" value="P:mRNA processing"/>
    <property type="evidence" value="ECO:0007669"/>
    <property type="project" value="UniProtKB-KW"/>
</dbReference>
<dbReference type="Gene3D" id="6.10.250.3160">
    <property type="match status" value="1"/>
</dbReference>
<organism evidence="11 12">
    <name type="scientific">Cladonia borealis</name>
    <dbReference type="NCBI Taxonomy" id="184061"/>
    <lineage>
        <taxon>Eukaryota</taxon>
        <taxon>Fungi</taxon>
        <taxon>Dikarya</taxon>
        <taxon>Ascomycota</taxon>
        <taxon>Pezizomycotina</taxon>
        <taxon>Lecanoromycetes</taxon>
        <taxon>OSLEUM clade</taxon>
        <taxon>Lecanoromycetidae</taxon>
        <taxon>Lecanorales</taxon>
        <taxon>Lecanorineae</taxon>
        <taxon>Cladoniaceae</taxon>
        <taxon>Cladonia</taxon>
    </lineage>
</organism>
<evidence type="ECO:0000256" key="6">
    <source>
        <dbReference type="ARBA" id="ARBA00023054"/>
    </source>
</evidence>
<dbReference type="GO" id="GO:0008143">
    <property type="term" value="F:poly(A) binding"/>
    <property type="evidence" value="ECO:0007669"/>
    <property type="project" value="TreeGrafter"/>
</dbReference>
<dbReference type="GO" id="GO:0005524">
    <property type="term" value="F:ATP binding"/>
    <property type="evidence" value="ECO:0007669"/>
    <property type="project" value="UniProtKB-UniRule"/>
</dbReference>
<evidence type="ECO:0000256" key="1">
    <source>
        <dbReference type="ARBA" id="ARBA00004496"/>
    </source>
</evidence>
<comment type="similarity">
    <text evidence="7">Belongs to the protein kinase superfamily. PAN3 family.</text>
</comment>
<feature type="compositionally biased region" description="Polar residues" evidence="9">
    <location>
        <begin position="216"/>
        <end position="226"/>
    </location>
</feature>
<evidence type="ECO:0000256" key="4">
    <source>
        <dbReference type="ARBA" id="ARBA00022741"/>
    </source>
</evidence>
<dbReference type="Gene3D" id="1.10.287.3700">
    <property type="match status" value="1"/>
</dbReference>
<evidence type="ECO:0000256" key="3">
    <source>
        <dbReference type="ARBA" id="ARBA00022664"/>
    </source>
</evidence>
<feature type="compositionally biased region" description="Polar residues" evidence="9">
    <location>
        <begin position="270"/>
        <end position="286"/>
    </location>
</feature>
<feature type="region of interest" description="Disordered" evidence="9">
    <location>
        <begin position="1"/>
        <end position="28"/>
    </location>
</feature>
<dbReference type="Pfam" id="PF18101">
    <property type="entry name" value="Pan3_CK"/>
    <property type="match status" value="1"/>
</dbReference>
<feature type="compositionally biased region" description="Low complexity" evidence="9">
    <location>
        <begin position="744"/>
        <end position="753"/>
    </location>
</feature>
<keyword evidence="12" id="KW-1185">Reference proteome</keyword>
<protein>
    <recommendedName>
        <fullName evidence="7">PAN2-PAN3 deadenylation complex subunit PAN3</fullName>
    </recommendedName>
    <alternativeName>
        <fullName evidence="7">PAB1P-dependent poly(A)-specific ribonuclease</fullName>
    </alternativeName>
    <alternativeName>
        <fullName evidence="7">Poly(A)-nuclease deadenylation complex subunit 3</fullName>
        <shortName evidence="7">PAN deadenylation complex subunit 3</shortName>
    </alternativeName>
</protein>
<comment type="subunit">
    <text evidence="7">Homodimer. Forms a heterotrimer with a catalytic subunit PAN2 to form the poly(A)-nuclease (PAN) deadenylation complex. Interacts (via PAM-2 motif) with poly(A)-binding protein PAB1 (via PABC domain), conferring substrate specificity of the enzyme complex.</text>
</comment>
<dbReference type="PANTHER" id="PTHR12272">
    <property type="entry name" value="DEADENYLATION COMPLEX SUBUNIT PAN3"/>
    <property type="match status" value="1"/>
</dbReference>
<evidence type="ECO:0000259" key="10">
    <source>
        <dbReference type="PROSITE" id="PS50103"/>
    </source>
</evidence>
<evidence type="ECO:0000313" key="11">
    <source>
        <dbReference type="EMBL" id="KAK0511831.1"/>
    </source>
</evidence>
<feature type="region of interest" description="Disordered" evidence="9">
    <location>
        <begin position="539"/>
        <end position="568"/>
    </location>
</feature>
<feature type="compositionally biased region" description="Basic residues" evidence="9">
    <location>
        <begin position="204"/>
        <end position="213"/>
    </location>
</feature>
<feature type="domain" description="C3H1-type" evidence="10">
    <location>
        <begin position="26"/>
        <end position="55"/>
    </location>
</feature>
<feature type="compositionally biased region" description="Polar residues" evidence="9">
    <location>
        <begin position="688"/>
        <end position="711"/>
    </location>
</feature>
<feature type="compositionally biased region" description="Low complexity" evidence="9">
    <location>
        <begin position="114"/>
        <end position="129"/>
    </location>
</feature>
<comment type="caution">
    <text evidence="11">The sequence shown here is derived from an EMBL/GenBank/DDBJ whole genome shotgun (WGS) entry which is preliminary data.</text>
</comment>
<feature type="region of interest" description="Disordered" evidence="9">
    <location>
        <begin position="807"/>
        <end position="834"/>
    </location>
</feature>
<dbReference type="EMBL" id="JAFEKC020000012">
    <property type="protein sequence ID" value="KAK0511831.1"/>
    <property type="molecule type" value="Genomic_DNA"/>
</dbReference>
<feature type="compositionally biased region" description="Basic and acidic residues" evidence="9">
    <location>
        <begin position="543"/>
        <end position="567"/>
    </location>
</feature>
<dbReference type="InterPro" id="IPR030844">
    <property type="entry name" value="PAN3"/>
</dbReference>
<feature type="coiled-coil region" evidence="7">
    <location>
        <begin position="1156"/>
        <end position="1194"/>
    </location>
</feature>
<comment type="domain">
    <text evidence="7">The pseudokinase domain, the coiled-coil (CC), and C-terminal knob domain (CK) form a structural unit (PKC) that forms an extensive high-affinity interaction surface for PAN2.</text>
</comment>
<keyword evidence="8" id="KW-0862">Zinc</keyword>
<proteinExistence type="inferred from homology"/>
<feature type="zinc finger region" description="C3H1-type" evidence="8">
    <location>
        <begin position="26"/>
        <end position="55"/>
    </location>
</feature>
<feature type="region of interest" description="Disordered" evidence="9">
    <location>
        <begin position="248"/>
        <end position="410"/>
    </location>
</feature>
<evidence type="ECO:0000256" key="8">
    <source>
        <dbReference type="PROSITE-ProRule" id="PRU00723"/>
    </source>
</evidence>
<evidence type="ECO:0000313" key="12">
    <source>
        <dbReference type="Proteomes" id="UP001166286"/>
    </source>
</evidence>
<keyword evidence="2 7" id="KW-0963">Cytoplasm</keyword>
<feature type="compositionally biased region" description="Polar residues" evidence="9">
    <location>
        <begin position="321"/>
        <end position="342"/>
    </location>
</feature>
<keyword evidence="5 7" id="KW-0067">ATP-binding</keyword>
<comment type="domain">
    <text evidence="7">The N-terminal zinc finger binds to poly(A) RNA.</text>
</comment>
<feature type="compositionally biased region" description="Polar residues" evidence="9">
    <location>
        <begin position="304"/>
        <end position="313"/>
    </location>
</feature>
<accession>A0AA39R0I7</accession>
<feature type="compositionally biased region" description="Polar residues" evidence="9">
    <location>
        <begin position="367"/>
        <end position="378"/>
    </location>
</feature>
<dbReference type="GO" id="GO:0000289">
    <property type="term" value="P:nuclear-transcribed mRNA poly(A) tail shortening"/>
    <property type="evidence" value="ECO:0007669"/>
    <property type="project" value="UniProtKB-UniRule"/>
</dbReference>
<sequence length="1290" mass="142575">MATLMNGNAEDSRRAGNSPRPKGRENAKDTLCRNVTIYGHCRFEDKGCAFNHDPIKPQDKGLPENSIKKRFNVDSPSFTPSSLAVNGSNHTAKTPGLSPKAANAAPFRPRNLTPAPSAASSSVSLSSKPYNPNAPDWISPEAQEFLPQAYTAVSSNFFSFQQTIPYLFHLSFVSTLPTPGNTTAPGTEAGARVGLALRPLVRSMGKKKSRRKDLRQSTLQEASTIPSDARGTGTDHLKVHLEYIVPHHDSTTLTDGPHRTPTAYDGEQAKASNVDSPEELSTSTNDAGPIKVPQSPLQEETKTSFDVSKSGTNDIEDSQRHMVQQRDSTHSANGYAQTSNAYNVERDSSDTLGNSTTSDEDIFIDTVQEQDSTTSTNDGARIPAVHSMDQDRRLSHSKASRSGSMESLCDHQDVGENELLASTPNIATSAQFQDMIPVQLDGQTDLKSPHKQLRPCVTPPRRHSNPAATKHENITSDVGGDRASATTSADRGFYRFGVLKMKPLLDPPLTPNAISTKHPAQHQISRIVPAIPRIFMRRLRPRPSVDGEDLKPNGDPLRERQDKHSAEENPVVAVGKASYAATEATMVDQESSCVDPKDIQPLSCACSPSAPITNLGHAKSARGAVKASQAFSTEGDLFTPAEAVGHRKSSSVDAVVFRSRDFNPLRTPTKRSGHRKSFSPLAPEFHPSRNSSVPSTPSYLGQPAHSRQPSRGSGEPTHINHAASDTGKGARGQQHGHPTSMYHGPQAPQPYAGAPRRAISLDTLTLKDPAIVSIHRLSRTRNMHSRRSHLALSQTTLGMGNAYLVEQNDNNSDYTQPNPFESYATSTPAAPTPNPSDVQTNAGLYATDTNGFQSAYFTNTNSSNQILNHHLYAPLEPQTNSNQKYGRDLFIPEDLRRRLLDKTEATLRTFSDVSRLPYVDPYHSLTPLEWNNRGTPTSTVYKAVHAQDGRTYCLRRFHNLEATDMNKLAVWDVKKTWSTIRNSSVVSLHLAFSTEKFGDHSIILVSDYHPASKTFAEKYFSRSNRTPDPPIKGEILWKYLIQIANALKEIHSKARAARFIDTSKVLVTDENRIRLNGCAIKDILEPQTGDIEELKRLDLYEFGKFMFAISSKPKTRVPPTLDSHEITLRPIVQWLLDHHRPDNNQDIDQLLSQISTNIIKEFDATLAVDDKLQSYLNKELENSRIVRLMTKLNFLNERPEYEKDNQWSSQGSRAVLPLFRDYVFHSEDAQGNPVVDMGHVIACLNKLDVGVEEKLTLTTRDEHNVIVVSYKELRAMLDRAWADLMAKSSV</sequence>
<dbReference type="Proteomes" id="UP001166286">
    <property type="component" value="Unassembled WGS sequence"/>
</dbReference>
<dbReference type="PANTHER" id="PTHR12272:SF11">
    <property type="entry name" value="PAN2-PAN3 DEADENYLATION COMPLEX SUBUNIT PAN3"/>
    <property type="match status" value="1"/>
</dbReference>
<keyword evidence="4 7" id="KW-0547">Nucleotide-binding</keyword>
<feature type="region of interest" description="Knob domain" evidence="7">
    <location>
        <begin position="1195"/>
        <end position="1290"/>
    </location>
</feature>
<feature type="binding site" evidence="7">
    <location>
        <begin position="1007"/>
        <end position="1014"/>
    </location>
    <ligand>
        <name>ATP</name>
        <dbReference type="ChEBI" id="CHEBI:30616"/>
    </ligand>
</feature>
<evidence type="ECO:0000256" key="5">
    <source>
        <dbReference type="ARBA" id="ARBA00022840"/>
    </source>
</evidence>
<dbReference type="InterPro" id="IPR000571">
    <property type="entry name" value="Znf_CCCH"/>
</dbReference>
<feature type="compositionally biased region" description="Polar residues" evidence="9">
    <location>
        <begin position="74"/>
        <end position="92"/>
    </location>
</feature>
<feature type="binding site" evidence="7">
    <location>
        <begin position="1063"/>
        <end position="1064"/>
    </location>
    <ligand>
        <name>ATP</name>
        <dbReference type="ChEBI" id="CHEBI:30616"/>
    </ligand>
</feature>
<feature type="binding site" evidence="7">
    <location>
        <position position="955"/>
    </location>
    <ligand>
        <name>ATP</name>
        <dbReference type="ChEBI" id="CHEBI:30616"/>
    </ligand>
</feature>
<keyword evidence="6 7" id="KW-0175">Coiled coil</keyword>
<dbReference type="Pfam" id="PF25586">
    <property type="entry name" value="zf-CCCH_PAN3"/>
    <property type="match status" value="1"/>
</dbReference>
<feature type="region of interest" description="Disordered" evidence="9">
    <location>
        <begin position="55"/>
        <end position="129"/>
    </location>
</feature>
<gene>
    <name evidence="7" type="primary">PAN3</name>
    <name evidence="11" type="ORF">JMJ35_005681</name>
</gene>
<comment type="function">
    <text evidence="7">Regulatory subunit of the poly(A)-nuclease (PAN) deadenylation complex, one of two cytoplasmic mRNA deadenylases involved in mRNA turnover. PAN specifically shortens poly(A) tails of RNA and the activity is stimulated by poly(A)-binding protein PAB1. PAN deadenylation is followed by rapid degradation of the shortened mRNA tails by the CCR4-NOT complex. Deadenylated mRNAs are then degraded by two alternative mechanisms, namely exosome-mediated 3'-5' exonucleolytic degradation, or deadenlyation-dependent mRNA decaping and subsequent 5'-3' exonucleolytic degradation by XRN1. May also be involved in post-transcriptional maturation of mRNA poly(A) tails. PAN3 acts as a positive regulator for PAN activity, recruiting the catalytic subunit PAN2 to mRNA via its interaction with RNA and with PAB1.</text>
</comment>
<feature type="compositionally biased region" description="Basic residues" evidence="9">
    <location>
        <begin position="668"/>
        <end position="677"/>
    </location>
</feature>
<dbReference type="PROSITE" id="PS50103">
    <property type="entry name" value="ZF_C3H1"/>
    <property type="match status" value="1"/>
</dbReference>
<dbReference type="Gene3D" id="1.10.510.10">
    <property type="entry name" value="Transferase(Phosphotransferase) domain 1"/>
    <property type="match status" value="1"/>
</dbReference>
<feature type="region of interest" description="Disordered" evidence="9">
    <location>
        <begin position="663"/>
        <end position="753"/>
    </location>
</feature>
<feature type="region of interest" description="Disordered" evidence="9">
    <location>
        <begin position="203"/>
        <end position="233"/>
    </location>
</feature>
<dbReference type="Gene3D" id="1.20.5.5160">
    <property type="match status" value="1"/>
</dbReference>
<comment type="subcellular location">
    <subcellularLocation>
        <location evidence="1 7">Cytoplasm</location>
    </subcellularLocation>
</comment>
<feature type="region of interest" description="Disordered" evidence="9">
    <location>
        <begin position="445"/>
        <end position="484"/>
    </location>
</feature>
<dbReference type="GO" id="GO:0000932">
    <property type="term" value="C:P-body"/>
    <property type="evidence" value="ECO:0007669"/>
    <property type="project" value="TreeGrafter"/>
</dbReference>
<evidence type="ECO:0000256" key="9">
    <source>
        <dbReference type="SAM" id="MobiDB-lite"/>
    </source>
</evidence>
<comment type="domain">
    <text evidence="7">Contains a pseudokinase domain. The protein kinase domain is predicted to be catalytically inactive because some of the residues important for catalytic activity are substituted and it lacks the equivalent of the binding site for a peptide substrate. However, it has retained an ATP-binding site and ATP-binding is required for mRNA degradation, stimulating the activity of the PAN2 nuclease in vitro. The nucleotide-binding site is juxtaposed to the RNase active site of PAN2 in the complex and may actually bind nucleosides of a poly(A) RNA rather than ATP, feeding the poly(A)-tail to the active site of the deadenylase and thus increasing the efficiency with which this distributive enzyme degrades oligo(A) RNAs.</text>
</comment>
<reference evidence="11" key="1">
    <citation type="submission" date="2023-03" db="EMBL/GenBank/DDBJ databases">
        <title>Complete genome of Cladonia borealis.</title>
        <authorList>
            <person name="Park H."/>
        </authorList>
    </citation>
    <scope>NUCLEOTIDE SEQUENCE</scope>
    <source>
        <strain evidence="11">ANT050790</strain>
    </source>
</reference>
<dbReference type="HAMAP" id="MF_03181">
    <property type="entry name" value="PAN3"/>
    <property type="match status" value="1"/>
</dbReference>
<keyword evidence="8" id="KW-0479">Metal-binding</keyword>
<dbReference type="GO" id="GO:0031251">
    <property type="term" value="C:PAN complex"/>
    <property type="evidence" value="ECO:0007669"/>
    <property type="project" value="UniProtKB-UniRule"/>
</dbReference>
<evidence type="ECO:0000256" key="7">
    <source>
        <dbReference type="HAMAP-Rule" id="MF_03181"/>
    </source>
</evidence>
<dbReference type="InterPro" id="IPR041332">
    <property type="entry name" value="Pan3_CK"/>
</dbReference>
<comment type="caution">
    <text evidence="7">Lacks conserved residue(s) required for the propagation of feature annotation.</text>
</comment>
<dbReference type="SUPFAM" id="SSF56112">
    <property type="entry name" value="Protein kinase-like (PK-like)"/>
    <property type="match status" value="1"/>
</dbReference>
<keyword evidence="3 7" id="KW-0507">mRNA processing</keyword>
<dbReference type="InterPro" id="IPR011009">
    <property type="entry name" value="Kinase-like_dom_sf"/>
</dbReference>
<name>A0AA39R0I7_9LECA</name>
<feature type="compositionally biased region" description="Polar residues" evidence="9">
    <location>
        <begin position="807"/>
        <end position="819"/>
    </location>
</feature>
<evidence type="ECO:0000256" key="2">
    <source>
        <dbReference type="ARBA" id="ARBA00022490"/>
    </source>
</evidence>
<keyword evidence="8" id="KW-0863">Zinc-finger</keyword>